<gene>
    <name evidence="2" type="ORF">SCLCIDRAFT_1209380</name>
</gene>
<dbReference type="HOGENOM" id="CLU_000288_138_12_1"/>
<evidence type="ECO:0000259" key="1">
    <source>
        <dbReference type="Pfam" id="PF06985"/>
    </source>
</evidence>
<dbReference type="EMBL" id="KN822010">
    <property type="protein sequence ID" value="KIM68002.1"/>
    <property type="molecule type" value="Genomic_DNA"/>
</dbReference>
<sequence length="759" mass="87417">MRLIKVKAFLEREELIRQGKRVDRRAKVLEFGDDEVTEYAILSHRWIEQEVDYNEVVKLMKMDEEERSEIRQRDGYRKILESCEQAKKDGYEWLWVDTCCIDKRSSAELSEAINSMYRWYENSRMCYTYLHDVHGSSFPTALDHTNYYKSNGWPEWFSRGWTLQEMIAPRDVRFFNRYWHPIGDKRTLAPTLQTITQVPLYILKEGLYSNRPCVAQIMSWAANRTTTRVEDRAYSLMGLLDVNMPMLYGEGKKAFHRLQLEIIRTSNDQSILAWGCNEGEVRNGSILADDPSLFRDCNEMELMNRDEFTKYVGFCTPAEGLEDDRLGTFPITNRGIQIWLFLRPYVDSDTTFQALLPCCSRPSGPPVAIDLALWESNYCRYSGPLPHARGPLQLRQVYLRYQGTPHRNSTFEIDDSAIHEEGFTCSDTCPERLITGNTVTLSTTCPFRFRRYFCKQEFHFTVGFGQCFGQNWIHVVCETSDTISWIPYGLMRKSVPESMNKASGAACCQLYILQTPLPQSTWILQTSCVMWQSSRICGVKFEVFRDPGFGTVSGQWTCHFDVDGTDDPNRDWRGLMIRHCRSKQYRYGLLVDGVPMTFLRAPDDLKLGDYGHFTDFMDFRCEGNLFAELKSLCLKANITPRQPEISEMPGGFKLPAGLEILDESDTVRAYGHKFDCAIGLPNPLGLSLPSNDDFKSLLVSLSTRLTDRYLITAVMQCGGDPRYCGSGSKSRWYNIVKPFVWDRNKGAGSVVGEQLMMTR</sequence>
<evidence type="ECO:0000313" key="3">
    <source>
        <dbReference type="Proteomes" id="UP000053989"/>
    </source>
</evidence>
<feature type="domain" description="Heterokaryon incompatibility" evidence="1">
    <location>
        <begin position="39"/>
        <end position="147"/>
    </location>
</feature>
<dbReference type="InterPro" id="IPR010730">
    <property type="entry name" value="HET"/>
</dbReference>
<reference evidence="3" key="2">
    <citation type="submission" date="2015-01" db="EMBL/GenBank/DDBJ databases">
        <title>Evolutionary Origins and Diversification of the Mycorrhizal Mutualists.</title>
        <authorList>
            <consortium name="DOE Joint Genome Institute"/>
            <consortium name="Mycorrhizal Genomics Consortium"/>
            <person name="Kohler A."/>
            <person name="Kuo A."/>
            <person name="Nagy L.G."/>
            <person name="Floudas D."/>
            <person name="Copeland A."/>
            <person name="Barry K.W."/>
            <person name="Cichocki N."/>
            <person name="Veneault-Fourrey C."/>
            <person name="LaButti K."/>
            <person name="Lindquist E.A."/>
            <person name="Lipzen A."/>
            <person name="Lundell T."/>
            <person name="Morin E."/>
            <person name="Murat C."/>
            <person name="Riley R."/>
            <person name="Ohm R."/>
            <person name="Sun H."/>
            <person name="Tunlid A."/>
            <person name="Henrissat B."/>
            <person name="Grigoriev I.V."/>
            <person name="Hibbett D.S."/>
            <person name="Martin F."/>
        </authorList>
    </citation>
    <scope>NUCLEOTIDE SEQUENCE [LARGE SCALE GENOMIC DNA]</scope>
    <source>
        <strain evidence="3">Foug A</strain>
    </source>
</reference>
<dbReference type="Pfam" id="PF06985">
    <property type="entry name" value="HET"/>
    <property type="match status" value="1"/>
</dbReference>
<dbReference type="STRING" id="1036808.A0A0C3AST0"/>
<organism evidence="2 3">
    <name type="scientific">Scleroderma citrinum Foug A</name>
    <dbReference type="NCBI Taxonomy" id="1036808"/>
    <lineage>
        <taxon>Eukaryota</taxon>
        <taxon>Fungi</taxon>
        <taxon>Dikarya</taxon>
        <taxon>Basidiomycota</taxon>
        <taxon>Agaricomycotina</taxon>
        <taxon>Agaricomycetes</taxon>
        <taxon>Agaricomycetidae</taxon>
        <taxon>Boletales</taxon>
        <taxon>Sclerodermatineae</taxon>
        <taxon>Sclerodermataceae</taxon>
        <taxon>Scleroderma</taxon>
    </lineage>
</organism>
<proteinExistence type="predicted"/>
<keyword evidence="3" id="KW-1185">Reference proteome</keyword>
<dbReference type="PANTHER" id="PTHR10622:SF10">
    <property type="entry name" value="HET DOMAIN-CONTAINING PROTEIN"/>
    <property type="match status" value="1"/>
</dbReference>
<dbReference type="PANTHER" id="PTHR10622">
    <property type="entry name" value="HET DOMAIN-CONTAINING PROTEIN"/>
    <property type="match status" value="1"/>
</dbReference>
<protein>
    <recommendedName>
        <fullName evidence="1">Heterokaryon incompatibility domain-containing protein</fullName>
    </recommendedName>
</protein>
<dbReference type="Proteomes" id="UP000053989">
    <property type="component" value="Unassembled WGS sequence"/>
</dbReference>
<reference evidence="2 3" key="1">
    <citation type="submission" date="2014-04" db="EMBL/GenBank/DDBJ databases">
        <authorList>
            <consortium name="DOE Joint Genome Institute"/>
            <person name="Kuo A."/>
            <person name="Kohler A."/>
            <person name="Nagy L.G."/>
            <person name="Floudas D."/>
            <person name="Copeland A."/>
            <person name="Barry K.W."/>
            <person name="Cichocki N."/>
            <person name="Veneault-Fourrey C."/>
            <person name="LaButti K."/>
            <person name="Lindquist E.A."/>
            <person name="Lipzen A."/>
            <person name="Lundell T."/>
            <person name="Morin E."/>
            <person name="Murat C."/>
            <person name="Sun H."/>
            <person name="Tunlid A."/>
            <person name="Henrissat B."/>
            <person name="Grigoriev I.V."/>
            <person name="Hibbett D.S."/>
            <person name="Martin F."/>
            <person name="Nordberg H.P."/>
            <person name="Cantor M.N."/>
            <person name="Hua S.X."/>
        </authorList>
    </citation>
    <scope>NUCLEOTIDE SEQUENCE [LARGE SCALE GENOMIC DNA]</scope>
    <source>
        <strain evidence="2 3">Foug A</strain>
    </source>
</reference>
<evidence type="ECO:0000313" key="2">
    <source>
        <dbReference type="EMBL" id="KIM68002.1"/>
    </source>
</evidence>
<dbReference type="OrthoDB" id="5122891at2759"/>
<name>A0A0C3AST0_9AGAM</name>
<dbReference type="AlphaFoldDB" id="A0A0C3AST0"/>
<dbReference type="InParanoid" id="A0A0C3AST0"/>
<accession>A0A0C3AST0</accession>